<gene>
    <name evidence="14" type="ORF">HCU67_04035</name>
</gene>
<dbReference type="Proteomes" id="UP000718451">
    <property type="component" value="Unassembled WGS sequence"/>
</dbReference>
<comment type="subcellular location">
    <subcellularLocation>
        <location evidence="1">Membrane</location>
        <topology evidence="1">Multi-pass membrane protein</topology>
    </subcellularLocation>
</comment>
<feature type="transmembrane region" description="Helical" evidence="13">
    <location>
        <begin position="224"/>
        <end position="241"/>
    </location>
</feature>
<feature type="transmembrane region" description="Helical" evidence="13">
    <location>
        <begin position="27"/>
        <end position="45"/>
    </location>
</feature>
<evidence type="ECO:0000256" key="6">
    <source>
        <dbReference type="ARBA" id="ARBA00022826"/>
    </source>
</evidence>
<feature type="transmembrane region" description="Helical" evidence="13">
    <location>
        <begin position="96"/>
        <end position="115"/>
    </location>
</feature>
<evidence type="ECO:0000256" key="5">
    <source>
        <dbReference type="ARBA" id="ARBA00022692"/>
    </source>
</evidence>
<dbReference type="Pfam" id="PF06736">
    <property type="entry name" value="TMEM175"/>
    <property type="match status" value="1"/>
</dbReference>
<evidence type="ECO:0000313" key="15">
    <source>
        <dbReference type="Proteomes" id="UP000718451"/>
    </source>
</evidence>
<feature type="transmembrane region" description="Helical" evidence="13">
    <location>
        <begin position="157"/>
        <end position="177"/>
    </location>
</feature>
<reference evidence="14 15" key="1">
    <citation type="submission" date="2020-04" db="EMBL/GenBank/DDBJ databases">
        <authorList>
            <person name="Yoon J."/>
        </authorList>
    </citation>
    <scope>NUCLEOTIDE SEQUENCE [LARGE SCALE GENOMIC DNA]</scope>
    <source>
        <strain evidence="14 15">DJ-13</strain>
    </source>
</reference>
<proteinExistence type="inferred from homology"/>
<evidence type="ECO:0000256" key="4">
    <source>
        <dbReference type="ARBA" id="ARBA00022538"/>
    </source>
</evidence>
<evidence type="ECO:0000256" key="7">
    <source>
        <dbReference type="ARBA" id="ARBA00022958"/>
    </source>
</evidence>
<dbReference type="RefSeq" id="WP_168551294.1">
    <property type="nucleotide sequence ID" value="NZ_JAAWWL010000001.1"/>
</dbReference>
<name>A0ABX1GMF4_9FLAO</name>
<comment type="catalytic activity">
    <reaction evidence="12">
        <text>K(+)(in) = K(+)(out)</text>
        <dbReference type="Rhea" id="RHEA:29463"/>
        <dbReference type="ChEBI" id="CHEBI:29103"/>
    </reaction>
</comment>
<evidence type="ECO:0000256" key="11">
    <source>
        <dbReference type="ARBA" id="ARBA00023303"/>
    </source>
</evidence>
<evidence type="ECO:0000256" key="3">
    <source>
        <dbReference type="ARBA" id="ARBA00022448"/>
    </source>
</evidence>
<evidence type="ECO:0000313" key="14">
    <source>
        <dbReference type="EMBL" id="NKI31100.1"/>
    </source>
</evidence>
<feature type="transmembrane region" description="Helical" evidence="13">
    <location>
        <begin position="57"/>
        <end position="76"/>
    </location>
</feature>
<evidence type="ECO:0000256" key="2">
    <source>
        <dbReference type="ARBA" id="ARBA00006920"/>
    </source>
</evidence>
<accession>A0ABX1GMF4</accession>
<keyword evidence="11" id="KW-0407">Ion channel</keyword>
<sequence>MKKRLLDTSKKVSNDGFRYRGLQTTRLENLSDAVFGFAITLLVISSEVPSSYLELQVSMYGFLGFIFCTMLLLGLWNNHSNFFLHYGLEDKVTKALNSLFLFVLLFYVYPLKYLFSYLGTAIYVSIKDAMGDNSEAFRQTVLSLSSKQLSIAEWEDLMIRFGFGLFFIYLMLMLMHINALKKAKQLELDKKEEFITKTFIYQYLILMGVTIISMLVVVVFDGRAAPYAGMVYLLTAVLLPLHKRLRTKKRKALWGITE</sequence>
<evidence type="ECO:0000256" key="12">
    <source>
        <dbReference type="ARBA" id="ARBA00034430"/>
    </source>
</evidence>
<evidence type="ECO:0000256" key="9">
    <source>
        <dbReference type="ARBA" id="ARBA00023065"/>
    </source>
</evidence>
<keyword evidence="3" id="KW-0813">Transport</keyword>
<evidence type="ECO:0000256" key="1">
    <source>
        <dbReference type="ARBA" id="ARBA00004141"/>
    </source>
</evidence>
<keyword evidence="5 13" id="KW-0812">Transmembrane</keyword>
<dbReference type="InterPro" id="IPR010617">
    <property type="entry name" value="TMEM175-like"/>
</dbReference>
<keyword evidence="10 13" id="KW-0472">Membrane</keyword>
<keyword evidence="15" id="KW-1185">Reference proteome</keyword>
<protein>
    <submittedName>
        <fullName evidence="14">DUF1211 domain-containing protein</fullName>
    </submittedName>
</protein>
<keyword evidence="7" id="KW-0630">Potassium</keyword>
<comment type="similarity">
    <text evidence="2">Belongs to the TMEM175 family.</text>
</comment>
<comment type="caution">
    <text evidence="14">The sequence shown here is derived from an EMBL/GenBank/DDBJ whole genome shotgun (WGS) entry which is preliminary data.</text>
</comment>
<keyword evidence="6" id="KW-0631">Potassium channel</keyword>
<keyword evidence="4" id="KW-0633">Potassium transport</keyword>
<organism evidence="14 15">
    <name type="scientific">Croceivirga thetidis</name>
    <dbReference type="NCBI Taxonomy" id="2721623"/>
    <lineage>
        <taxon>Bacteria</taxon>
        <taxon>Pseudomonadati</taxon>
        <taxon>Bacteroidota</taxon>
        <taxon>Flavobacteriia</taxon>
        <taxon>Flavobacteriales</taxon>
        <taxon>Flavobacteriaceae</taxon>
        <taxon>Croceivirga</taxon>
    </lineage>
</organism>
<evidence type="ECO:0000256" key="10">
    <source>
        <dbReference type="ARBA" id="ARBA00023136"/>
    </source>
</evidence>
<evidence type="ECO:0000256" key="8">
    <source>
        <dbReference type="ARBA" id="ARBA00022989"/>
    </source>
</evidence>
<keyword evidence="8 13" id="KW-1133">Transmembrane helix</keyword>
<dbReference type="EMBL" id="JAAWWL010000001">
    <property type="protein sequence ID" value="NKI31100.1"/>
    <property type="molecule type" value="Genomic_DNA"/>
</dbReference>
<evidence type="ECO:0000256" key="13">
    <source>
        <dbReference type="SAM" id="Phobius"/>
    </source>
</evidence>
<keyword evidence="9" id="KW-0406">Ion transport</keyword>
<feature type="transmembrane region" description="Helical" evidence="13">
    <location>
        <begin position="198"/>
        <end position="218"/>
    </location>
</feature>